<evidence type="ECO:0000256" key="2">
    <source>
        <dbReference type="ARBA" id="ARBA00010527"/>
    </source>
</evidence>
<keyword evidence="18" id="KW-1185">Reference proteome</keyword>
<dbReference type="InterPro" id="IPR028053">
    <property type="entry name" value="Membr_insert_YidC_N"/>
</dbReference>
<dbReference type="CDD" id="cd20070">
    <property type="entry name" value="5TM_YidC_Alb3"/>
    <property type="match status" value="1"/>
</dbReference>
<comment type="caution">
    <text evidence="17">The sequence shown here is derived from an EMBL/GenBank/DDBJ whole genome shotgun (WGS) entry which is preliminary data.</text>
</comment>
<feature type="compositionally biased region" description="Acidic residues" evidence="14">
    <location>
        <begin position="68"/>
        <end position="79"/>
    </location>
</feature>
<evidence type="ECO:0000256" key="8">
    <source>
        <dbReference type="ARBA" id="ARBA00022989"/>
    </source>
</evidence>
<dbReference type="HAMAP" id="MF_01810">
    <property type="entry name" value="YidC_type1"/>
    <property type="match status" value="1"/>
</dbReference>
<dbReference type="PANTHER" id="PTHR12428:SF65">
    <property type="entry name" value="CYTOCHROME C OXIDASE ASSEMBLY PROTEIN COX18, MITOCHONDRIAL"/>
    <property type="match status" value="1"/>
</dbReference>
<feature type="transmembrane region" description="Helical" evidence="13">
    <location>
        <begin position="369"/>
        <end position="389"/>
    </location>
</feature>
<dbReference type="NCBIfam" id="TIGR03593">
    <property type="entry name" value="yidC_nterm"/>
    <property type="match status" value="1"/>
</dbReference>
<evidence type="ECO:0000313" key="17">
    <source>
        <dbReference type="EMBL" id="NYS62322.1"/>
    </source>
</evidence>
<dbReference type="NCBIfam" id="NF002353">
    <property type="entry name" value="PRK01318.1-4"/>
    <property type="match status" value="1"/>
</dbReference>
<comment type="caution">
    <text evidence="13">Lacks conserved residue(s) required for the propagation of feature annotation.</text>
</comment>
<evidence type="ECO:0000256" key="7">
    <source>
        <dbReference type="ARBA" id="ARBA00022927"/>
    </source>
</evidence>
<dbReference type="CDD" id="cd19961">
    <property type="entry name" value="EcYidC-like_peri"/>
    <property type="match status" value="1"/>
</dbReference>
<name>A0A7Z0LNQ6_9GAMM</name>
<sequence length="562" mass="63372">MDVKRLILLIPLAILAYLLVVQWSQDYSQPVATPSSSTEIVQRNGSTPEETQDDGGLSVPSSGTQQGDIDDSMPAEESETDSRDFIAVTTDVLDVRIDPHGGDILYAALPQHKLSLNAERNYVLLSDNQSRSYVARSGIQLNDEASRIAYSPEKTEYVLHDGEEEITVDLSANVNGIDVTKRLTFERGSYAVEVSYYLANNTEEPVSARFIGQLARDNSADPSSGVAIGMNSYLGAAYSTPEERYEKVDFETIQNGEFSNREAEGGWVAMIQHYFVSAWAPPQDQQNLYYASTDSRNRNVAAFAGPIQQISPDGEATLGATLYMGPKVQDYLEQVAPNLKLTVDYGWLWFIANPLFWLLDKIHDVVGNWGWSIVLLTVLVKLVLFPLSAKAYKSMARMRKLGPEMQRLKEQYGDDRQKMSQEMMKFYQKEKINPLGGCLPILVQMPVFIALYWMLLESVELRHAPFIFWIQDLSVKDPYFILPILMGASMFVQQLLNPTPPDPMQAKIMKMLPIIFTFFFLWFPAGLVIYWVVNNIISVAQQYFITRQIENDPNVGKGKRTK</sequence>
<organism evidence="17 18">
    <name type="scientific">Vreelandella salicampi</name>
    <dbReference type="NCBI Taxonomy" id="1449798"/>
    <lineage>
        <taxon>Bacteria</taxon>
        <taxon>Pseudomonadati</taxon>
        <taxon>Pseudomonadota</taxon>
        <taxon>Gammaproteobacteria</taxon>
        <taxon>Oceanospirillales</taxon>
        <taxon>Halomonadaceae</taxon>
        <taxon>Vreelandella</taxon>
    </lineage>
</organism>
<feature type="transmembrane region" description="Helical" evidence="13">
    <location>
        <begin position="432"/>
        <end position="455"/>
    </location>
</feature>
<keyword evidence="7 13" id="KW-0653">Protein transport</keyword>
<protein>
    <recommendedName>
        <fullName evidence="3 13">Membrane protein insertase YidC</fullName>
    </recommendedName>
    <alternativeName>
        <fullName evidence="12 13">Foldase YidC</fullName>
    </alternativeName>
    <alternativeName>
        <fullName evidence="11 13">Membrane integrase YidC</fullName>
    </alternativeName>
    <alternativeName>
        <fullName evidence="13">Membrane protein YidC</fullName>
    </alternativeName>
</protein>
<comment type="similarity">
    <text evidence="2 13">Belongs to the OXA1/ALB3/YidC family. Type 1 subfamily.</text>
</comment>
<dbReference type="GO" id="GO:0015031">
    <property type="term" value="P:protein transport"/>
    <property type="evidence" value="ECO:0007669"/>
    <property type="project" value="UniProtKB-KW"/>
</dbReference>
<dbReference type="InterPro" id="IPR001708">
    <property type="entry name" value="YidC/ALB3/OXA1/COX18"/>
</dbReference>
<dbReference type="InterPro" id="IPR028055">
    <property type="entry name" value="YidC/Oxa/ALB_C"/>
</dbReference>
<reference evidence="17 18" key="1">
    <citation type="journal article" date="2015" name="Int. J. Syst. Evol. Microbiol.">
        <title>Halomonas salicampi sp. nov., a halotolerant and alkalitolerant bacterium isolated from a saltern soil.</title>
        <authorList>
            <person name="Lee J.C."/>
            <person name="Kim Y.S."/>
            <person name="Yun B.S."/>
            <person name="Whang K.S."/>
        </authorList>
    </citation>
    <scope>NUCLEOTIDE SEQUENCE [LARGE SCALE GENOMIC DNA]</scope>
    <source>
        <strain evidence="17 18">BH103</strain>
    </source>
</reference>
<feature type="domain" description="Membrane insertase YidC N-terminal" evidence="16">
    <location>
        <begin position="86"/>
        <end position="358"/>
    </location>
</feature>
<dbReference type="PRINTS" id="PR00701">
    <property type="entry name" value="60KDINNERMP"/>
</dbReference>
<dbReference type="Gene3D" id="2.70.98.90">
    <property type="match status" value="1"/>
</dbReference>
<evidence type="ECO:0000256" key="10">
    <source>
        <dbReference type="ARBA" id="ARBA00023186"/>
    </source>
</evidence>
<keyword evidence="9 13" id="KW-0472">Membrane</keyword>
<evidence type="ECO:0000256" key="12">
    <source>
        <dbReference type="ARBA" id="ARBA00033342"/>
    </source>
</evidence>
<dbReference type="AlphaFoldDB" id="A0A7Z0LNQ6"/>
<evidence type="ECO:0000259" key="16">
    <source>
        <dbReference type="Pfam" id="PF14849"/>
    </source>
</evidence>
<dbReference type="Proteomes" id="UP000586119">
    <property type="component" value="Unassembled WGS sequence"/>
</dbReference>
<keyword evidence="5 13" id="KW-1003">Cell membrane</keyword>
<keyword evidence="4 13" id="KW-0813">Transport</keyword>
<dbReference type="Pfam" id="PF02096">
    <property type="entry name" value="60KD_IMP"/>
    <property type="match status" value="1"/>
</dbReference>
<evidence type="ECO:0000259" key="15">
    <source>
        <dbReference type="Pfam" id="PF02096"/>
    </source>
</evidence>
<evidence type="ECO:0000256" key="14">
    <source>
        <dbReference type="SAM" id="MobiDB-lite"/>
    </source>
</evidence>
<comment type="subunit">
    <text evidence="13">Interacts with the Sec translocase complex via SecD. Specifically interacts with transmembrane segments of nascent integral membrane proteins during membrane integration.</text>
</comment>
<evidence type="ECO:0000256" key="3">
    <source>
        <dbReference type="ARBA" id="ARBA00015325"/>
    </source>
</evidence>
<evidence type="ECO:0000256" key="4">
    <source>
        <dbReference type="ARBA" id="ARBA00022448"/>
    </source>
</evidence>
<evidence type="ECO:0000256" key="9">
    <source>
        <dbReference type="ARBA" id="ARBA00023136"/>
    </source>
</evidence>
<dbReference type="PRINTS" id="PR01900">
    <property type="entry name" value="YIDCPROTEIN"/>
</dbReference>
<keyword evidence="8 13" id="KW-1133">Transmembrane helix</keyword>
<dbReference type="GO" id="GO:0005886">
    <property type="term" value="C:plasma membrane"/>
    <property type="evidence" value="ECO:0007669"/>
    <property type="project" value="UniProtKB-SubCell"/>
</dbReference>
<evidence type="ECO:0000256" key="1">
    <source>
        <dbReference type="ARBA" id="ARBA00004429"/>
    </source>
</evidence>
<evidence type="ECO:0000256" key="13">
    <source>
        <dbReference type="HAMAP-Rule" id="MF_01810"/>
    </source>
</evidence>
<proteinExistence type="inferred from homology"/>
<dbReference type="Pfam" id="PF14849">
    <property type="entry name" value="YidC_periplas"/>
    <property type="match status" value="1"/>
</dbReference>
<dbReference type="InterPro" id="IPR038221">
    <property type="entry name" value="YidC_periplasmic_sf"/>
</dbReference>
<evidence type="ECO:0000256" key="5">
    <source>
        <dbReference type="ARBA" id="ARBA00022475"/>
    </source>
</evidence>
<evidence type="ECO:0000313" key="18">
    <source>
        <dbReference type="Proteomes" id="UP000586119"/>
    </source>
</evidence>
<dbReference type="GO" id="GO:0051205">
    <property type="term" value="P:protein insertion into membrane"/>
    <property type="evidence" value="ECO:0007669"/>
    <property type="project" value="TreeGrafter"/>
</dbReference>
<keyword evidence="10 13" id="KW-0143">Chaperone</keyword>
<feature type="compositionally biased region" description="Polar residues" evidence="14">
    <location>
        <begin position="30"/>
        <end position="49"/>
    </location>
</feature>
<dbReference type="RefSeq" id="WP_179931580.1">
    <property type="nucleotide sequence ID" value="NZ_JACCDF010000018.1"/>
</dbReference>
<dbReference type="InterPro" id="IPR019998">
    <property type="entry name" value="Membr_insert_YidC"/>
</dbReference>
<dbReference type="PANTHER" id="PTHR12428">
    <property type="entry name" value="OXA1"/>
    <property type="match status" value="1"/>
</dbReference>
<keyword evidence="6 13" id="KW-0812">Transmembrane</keyword>
<evidence type="ECO:0000256" key="6">
    <source>
        <dbReference type="ARBA" id="ARBA00022692"/>
    </source>
</evidence>
<accession>A0A7Z0LNQ6</accession>
<gene>
    <name evidence="13 17" type="primary">yidC</name>
    <name evidence="17" type="ORF">HZS81_16330</name>
</gene>
<comment type="subcellular location">
    <subcellularLocation>
        <location evidence="1">Cell inner membrane</location>
        <topology evidence="1">Multi-pass membrane protein</topology>
    </subcellularLocation>
    <subcellularLocation>
        <location evidence="13">Cell membrane</location>
        <topology evidence="13">Multi-pass membrane protein</topology>
    </subcellularLocation>
</comment>
<comment type="function">
    <text evidence="13">Required for the insertion and/or proper folding and/or complex formation of integral membrane proteins into the membrane. Involved in integration of membrane proteins that insert both dependently and independently of the Sec translocase complex, as well as at least some lipoproteins. Aids folding of multispanning membrane proteins.</text>
</comment>
<dbReference type="NCBIfam" id="TIGR03592">
    <property type="entry name" value="yidC_oxa1_cterm"/>
    <property type="match status" value="1"/>
</dbReference>
<dbReference type="EMBL" id="JACCDF010000018">
    <property type="protein sequence ID" value="NYS62322.1"/>
    <property type="molecule type" value="Genomic_DNA"/>
</dbReference>
<evidence type="ECO:0000256" key="11">
    <source>
        <dbReference type="ARBA" id="ARBA00033245"/>
    </source>
</evidence>
<feature type="region of interest" description="Disordered" evidence="14">
    <location>
        <begin position="30"/>
        <end position="82"/>
    </location>
</feature>
<dbReference type="GO" id="GO:0032977">
    <property type="term" value="F:membrane insertase activity"/>
    <property type="evidence" value="ECO:0007669"/>
    <property type="project" value="InterPro"/>
</dbReference>
<dbReference type="InterPro" id="IPR047196">
    <property type="entry name" value="YidC_ALB_C"/>
</dbReference>
<dbReference type="NCBIfam" id="NF002352">
    <property type="entry name" value="PRK01318.1-3"/>
    <property type="match status" value="1"/>
</dbReference>
<feature type="transmembrane region" description="Helical" evidence="13">
    <location>
        <begin position="508"/>
        <end position="533"/>
    </location>
</feature>
<feature type="domain" description="Membrane insertase YidC/Oxa/ALB C-terminal" evidence="15">
    <location>
        <begin position="369"/>
        <end position="547"/>
    </location>
</feature>